<protein>
    <submittedName>
        <fullName evidence="1">Uncharacterized protein</fullName>
    </submittedName>
</protein>
<reference evidence="1 2" key="1">
    <citation type="journal article" date="2012" name="Science">
        <title>The Paleozoic origin of enzymatic lignin decomposition reconstructed from 31 fungal genomes.</title>
        <authorList>
            <person name="Floudas D."/>
            <person name="Binder M."/>
            <person name="Riley R."/>
            <person name="Barry K."/>
            <person name="Blanchette R.A."/>
            <person name="Henrissat B."/>
            <person name="Martinez A.T."/>
            <person name="Otillar R."/>
            <person name="Spatafora J.W."/>
            <person name="Yadav J.S."/>
            <person name="Aerts A."/>
            <person name="Benoit I."/>
            <person name="Boyd A."/>
            <person name="Carlson A."/>
            <person name="Copeland A."/>
            <person name="Coutinho P.M."/>
            <person name="de Vries R.P."/>
            <person name="Ferreira P."/>
            <person name="Findley K."/>
            <person name="Foster B."/>
            <person name="Gaskell J."/>
            <person name="Glotzer D."/>
            <person name="Gorecki P."/>
            <person name="Heitman J."/>
            <person name="Hesse C."/>
            <person name="Hori C."/>
            <person name="Igarashi K."/>
            <person name="Jurgens J.A."/>
            <person name="Kallen N."/>
            <person name="Kersten P."/>
            <person name="Kohler A."/>
            <person name="Kuees U."/>
            <person name="Kumar T.K.A."/>
            <person name="Kuo A."/>
            <person name="LaButti K."/>
            <person name="Larrondo L.F."/>
            <person name="Lindquist E."/>
            <person name="Ling A."/>
            <person name="Lombard V."/>
            <person name="Lucas S."/>
            <person name="Lundell T."/>
            <person name="Martin R."/>
            <person name="McLaughlin D.J."/>
            <person name="Morgenstern I."/>
            <person name="Morin E."/>
            <person name="Murat C."/>
            <person name="Nagy L.G."/>
            <person name="Nolan M."/>
            <person name="Ohm R.A."/>
            <person name="Patyshakuliyeva A."/>
            <person name="Rokas A."/>
            <person name="Ruiz-Duenas F.J."/>
            <person name="Sabat G."/>
            <person name="Salamov A."/>
            <person name="Samejima M."/>
            <person name="Schmutz J."/>
            <person name="Slot J.C."/>
            <person name="St John F."/>
            <person name="Stenlid J."/>
            <person name="Sun H."/>
            <person name="Sun S."/>
            <person name="Syed K."/>
            <person name="Tsang A."/>
            <person name="Wiebenga A."/>
            <person name="Young D."/>
            <person name="Pisabarro A."/>
            <person name="Eastwood D.C."/>
            <person name="Martin F."/>
            <person name="Cullen D."/>
            <person name="Grigoriev I.V."/>
            <person name="Hibbett D.S."/>
        </authorList>
    </citation>
    <scope>NUCLEOTIDE SEQUENCE</scope>
    <source>
        <strain evidence="2">FP-58527</strain>
    </source>
</reference>
<keyword evidence="2" id="KW-1185">Reference proteome</keyword>
<accession>S8FDZ2</accession>
<name>S8FDZ2_FOMSC</name>
<dbReference type="AlphaFoldDB" id="S8FDZ2"/>
<dbReference type="HOGENOM" id="CLU_2250212_0_0_1"/>
<evidence type="ECO:0000313" key="1">
    <source>
        <dbReference type="EMBL" id="EPS99680.1"/>
    </source>
</evidence>
<organism evidence="1 2">
    <name type="scientific">Fomitopsis schrenkii</name>
    <name type="common">Brown rot fungus</name>
    <dbReference type="NCBI Taxonomy" id="2126942"/>
    <lineage>
        <taxon>Eukaryota</taxon>
        <taxon>Fungi</taxon>
        <taxon>Dikarya</taxon>
        <taxon>Basidiomycota</taxon>
        <taxon>Agaricomycotina</taxon>
        <taxon>Agaricomycetes</taxon>
        <taxon>Polyporales</taxon>
        <taxon>Fomitopsis</taxon>
    </lineage>
</organism>
<gene>
    <name evidence="1" type="ORF">FOMPIDRAFT_1050465</name>
</gene>
<dbReference type="InParanoid" id="S8FDZ2"/>
<evidence type="ECO:0000313" key="2">
    <source>
        <dbReference type="Proteomes" id="UP000015241"/>
    </source>
</evidence>
<sequence>MGWRPTQLYHVRTVKFPHCGALLYKLCGALKTEDDFPNLKVLELALGTAMPRPLVASKVDMMPHHDFIYMRSPFGERRLNTDVFYQEDGRTYAGGLGGLAMQFW</sequence>
<dbReference type="EMBL" id="KE504155">
    <property type="protein sequence ID" value="EPS99680.1"/>
    <property type="molecule type" value="Genomic_DNA"/>
</dbReference>
<proteinExistence type="predicted"/>
<dbReference type="Proteomes" id="UP000015241">
    <property type="component" value="Unassembled WGS sequence"/>
</dbReference>